<organism evidence="3 4">
    <name type="scientific">Salipiger aestuarii</name>
    <dbReference type="NCBI Taxonomy" id="568098"/>
    <lineage>
        <taxon>Bacteria</taxon>
        <taxon>Pseudomonadati</taxon>
        <taxon>Pseudomonadota</taxon>
        <taxon>Alphaproteobacteria</taxon>
        <taxon>Rhodobacterales</taxon>
        <taxon>Roseobacteraceae</taxon>
        <taxon>Salipiger</taxon>
    </lineage>
</organism>
<evidence type="ECO:0000256" key="1">
    <source>
        <dbReference type="SAM" id="Phobius"/>
    </source>
</evidence>
<accession>A0A327XL85</accession>
<dbReference type="PANTHER" id="PTHR48090">
    <property type="entry name" value="UNDECAPRENYL-PHOSPHATE 4-DEOXY-4-FORMAMIDO-L-ARABINOSE TRANSFERASE-RELATED"/>
    <property type="match status" value="1"/>
</dbReference>
<feature type="transmembrane region" description="Helical" evidence="1">
    <location>
        <begin position="259"/>
        <end position="283"/>
    </location>
</feature>
<evidence type="ECO:0000259" key="2">
    <source>
        <dbReference type="Pfam" id="PF00535"/>
    </source>
</evidence>
<keyword evidence="1" id="KW-0812">Transmembrane</keyword>
<dbReference type="RefSeq" id="WP_009506798.1">
    <property type="nucleotide sequence ID" value="NZ_LIGK01000087.1"/>
</dbReference>
<proteinExistence type="predicted"/>
<dbReference type="AlphaFoldDB" id="A0A327XL85"/>
<comment type="caution">
    <text evidence="3">The sequence shown here is derived from an EMBL/GenBank/DDBJ whole genome shotgun (WGS) entry which is preliminary data.</text>
</comment>
<protein>
    <submittedName>
        <fullName evidence="3">Glycosyl transferase family 2</fullName>
    </submittedName>
</protein>
<dbReference type="GO" id="GO:0016740">
    <property type="term" value="F:transferase activity"/>
    <property type="evidence" value="ECO:0007669"/>
    <property type="project" value="UniProtKB-KW"/>
</dbReference>
<dbReference type="PANTHER" id="PTHR48090:SF7">
    <property type="entry name" value="RFBJ PROTEIN"/>
    <property type="match status" value="1"/>
</dbReference>
<feature type="transmembrane region" description="Helical" evidence="1">
    <location>
        <begin position="295"/>
        <end position="317"/>
    </location>
</feature>
<reference evidence="3 4" key="1">
    <citation type="submission" date="2018-06" db="EMBL/GenBank/DDBJ databases">
        <title>Genomic Encyclopedia of Archaeal and Bacterial Type Strains, Phase II (KMG-II): from individual species to whole genera.</title>
        <authorList>
            <person name="Goeker M."/>
        </authorList>
    </citation>
    <scope>NUCLEOTIDE SEQUENCE [LARGE SCALE GENOMIC DNA]</scope>
    <source>
        <strain evidence="3 4">DSM 22011</strain>
    </source>
</reference>
<keyword evidence="3" id="KW-0808">Transferase</keyword>
<keyword evidence="4" id="KW-1185">Reference proteome</keyword>
<name>A0A327XL85_9RHOB</name>
<dbReference type="OrthoDB" id="3177103at2"/>
<keyword evidence="1" id="KW-0472">Membrane</keyword>
<feature type="domain" description="Glycosyltransferase 2-like" evidence="2">
    <location>
        <begin position="37"/>
        <end position="189"/>
    </location>
</feature>
<dbReference type="InterPro" id="IPR029044">
    <property type="entry name" value="Nucleotide-diphossugar_trans"/>
</dbReference>
<dbReference type="SUPFAM" id="SSF53448">
    <property type="entry name" value="Nucleotide-diphospho-sugar transferases"/>
    <property type="match status" value="1"/>
</dbReference>
<evidence type="ECO:0000313" key="3">
    <source>
        <dbReference type="EMBL" id="RAK09868.1"/>
    </source>
</evidence>
<dbReference type="Pfam" id="PF00535">
    <property type="entry name" value="Glycos_transf_2"/>
    <property type="match status" value="1"/>
</dbReference>
<keyword evidence="1" id="KW-1133">Transmembrane helix</keyword>
<dbReference type="Gene3D" id="3.90.550.10">
    <property type="entry name" value="Spore Coat Polysaccharide Biosynthesis Protein SpsA, Chain A"/>
    <property type="match status" value="1"/>
</dbReference>
<dbReference type="InterPro" id="IPR050256">
    <property type="entry name" value="Glycosyltransferase_2"/>
</dbReference>
<gene>
    <name evidence="3" type="ORF">ATI53_106511</name>
</gene>
<dbReference type="InterPro" id="IPR001173">
    <property type="entry name" value="Glyco_trans_2-like"/>
</dbReference>
<evidence type="ECO:0000313" key="4">
    <source>
        <dbReference type="Proteomes" id="UP000249165"/>
    </source>
</evidence>
<dbReference type="CDD" id="cd04179">
    <property type="entry name" value="DPM_DPG-synthase_like"/>
    <property type="match status" value="1"/>
</dbReference>
<dbReference type="Proteomes" id="UP000249165">
    <property type="component" value="Unassembled WGS sequence"/>
</dbReference>
<dbReference type="EMBL" id="QLMG01000065">
    <property type="protein sequence ID" value="RAK09868.1"/>
    <property type="molecule type" value="Genomic_DNA"/>
</dbReference>
<sequence>MKDYAAPYAQDLANGPGLLDHVAHSAPRPDRGPRVAVILPCHNEAAAIGQTVRQFRAALPRAQIYVYDNKSTDGTAQVARNAGAIVRFEPRKGKGNVVRRMFADVEADVYVMADGDATYDASSAPAMIARLIDDKLDMVNGARLSTDAAAYRAGHRFGNRLLTGLVQTLFSRQFKDMLSGYRVFSRRFVKSFPALSQGFEIETELTVHTLQLRMPADEIETPYCARPDNSTSKLSTYRDGFRILKMIGLLVKEEKPLQFFAAVAGILALPSAAVFVSILAEFIETGLVARFPSLLVSLTGIGLAALSLVCAVILETVARGRREARYMTYLQIAGPEGRHIPGPRG</sequence>